<keyword evidence="6" id="KW-1185">Reference proteome</keyword>
<keyword evidence="1" id="KW-0962">Peroxisome biogenesis</keyword>
<name>A0AAV0BS93_PHAPC</name>
<evidence type="ECO:0000313" key="6">
    <source>
        <dbReference type="Proteomes" id="UP001153365"/>
    </source>
</evidence>
<evidence type="ECO:0000256" key="1">
    <source>
        <dbReference type="ARBA" id="ARBA00022593"/>
    </source>
</evidence>
<dbReference type="GO" id="GO:0005778">
    <property type="term" value="C:peroxisomal membrane"/>
    <property type="evidence" value="ECO:0007669"/>
    <property type="project" value="UniProtKB-SubCell"/>
</dbReference>
<evidence type="ECO:0000256" key="4">
    <source>
        <dbReference type="ARBA" id="ARBA00046271"/>
    </source>
</evidence>
<accession>A0AAV0BS93</accession>
<dbReference type="PANTHER" id="PTHR12652:SF25">
    <property type="entry name" value="MICROBODY (PEROXISOME) PROLIFERATION PROTEIN PEROXIN 11C (EUROFUNG)"/>
    <property type="match status" value="1"/>
</dbReference>
<keyword evidence="2" id="KW-0472">Membrane</keyword>
<evidence type="ECO:0000256" key="2">
    <source>
        <dbReference type="ARBA" id="ARBA00023136"/>
    </source>
</evidence>
<dbReference type="PANTHER" id="PTHR12652">
    <property type="entry name" value="PEROXISOMAL BIOGENESIS FACTOR 11"/>
    <property type="match status" value="1"/>
</dbReference>
<evidence type="ECO:0000256" key="3">
    <source>
        <dbReference type="ARBA" id="ARBA00023140"/>
    </source>
</evidence>
<dbReference type="Pfam" id="PF05648">
    <property type="entry name" value="PEX11"/>
    <property type="match status" value="1"/>
</dbReference>
<dbReference type="GO" id="GO:0016559">
    <property type="term" value="P:peroxisome fission"/>
    <property type="evidence" value="ECO:0007669"/>
    <property type="project" value="InterPro"/>
</dbReference>
<reference evidence="5" key="1">
    <citation type="submission" date="2022-06" db="EMBL/GenBank/DDBJ databases">
        <authorList>
            <consortium name="SYNGENTA / RWTH Aachen University"/>
        </authorList>
    </citation>
    <scope>NUCLEOTIDE SEQUENCE</scope>
</reference>
<evidence type="ECO:0000313" key="5">
    <source>
        <dbReference type="EMBL" id="CAH7689111.1"/>
    </source>
</evidence>
<sequence>MDHAIRLLSTASGTDKSFMLVQYSAILLAGLANLKKSGSQKKGAVAYRLAALAKLLSDARTTYRLWGLLPIFQWLKSLRTLPLSTSKTAQIERLQVVSMLIYYPLEHLYFLGLKKVLPVPPKVIGLAALYSCRAWATYTALHFFHLWEDLKQVERERKQIIQSNDTSINKSDQSAELKKIEGSRAAILNGLLVNLAYTPLTIHWSLRKGLYSSEVITGVCGVVAAVAQLRAGWKASAIASR</sequence>
<protein>
    <submittedName>
        <fullName evidence="5">Peroxisomal biogenesis factor 11</fullName>
    </submittedName>
</protein>
<keyword evidence="3" id="KW-0576">Peroxisome</keyword>
<dbReference type="InterPro" id="IPR008733">
    <property type="entry name" value="PEX11"/>
</dbReference>
<gene>
    <name evidence="5" type="ORF">PPACK8108_LOCUS24181</name>
</gene>
<comment type="subcellular location">
    <subcellularLocation>
        <location evidence="4">Peroxisome membrane</location>
    </subcellularLocation>
</comment>
<organism evidence="5 6">
    <name type="scientific">Phakopsora pachyrhizi</name>
    <name type="common">Asian soybean rust disease fungus</name>
    <dbReference type="NCBI Taxonomy" id="170000"/>
    <lineage>
        <taxon>Eukaryota</taxon>
        <taxon>Fungi</taxon>
        <taxon>Dikarya</taxon>
        <taxon>Basidiomycota</taxon>
        <taxon>Pucciniomycotina</taxon>
        <taxon>Pucciniomycetes</taxon>
        <taxon>Pucciniales</taxon>
        <taxon>Phakopsoraceae</taxon>
        <taxon>Phakopsora</taxon>
    </lineage>
</organism>
<dbReference type="EMBL" id="CALTRL010006045">
    <property type="protein sequence ID" value="CAH7689111.1"/>
    <property type="molecule type" value="Genomic_DNA"/>
</dbReference>
<proteinExistence type="predicted"/>
<comment type="caution">
    <text evidence="5">The sequence shown here is derived from an EMBL/GenBank/DDBJ whole genome shotgun (WGS) entry which is preliminary data.</text>
</comment>
<dbReference type="AlphaFoldDB" id="A0AAV0BS93"/>
<dbReference type="Proteomes" id="UP001153365">
    <property type="component" value="Unassembled WGS sequence"/>
</dbReference>